<accession>A0A9D1KKL3</accession>
<feature type="domain" description="HTH lacI-type" evidence="4">
    <location>
        <begin position="5"/>
        <end position="59"/>
    </location>
</feature>
<keyword evidence="1" id="KW-0805">Transcription regulation</keyword>
<gene>
    <name evidence="5" type="ORF">IAA98_02010</name>
</gene>
<dbReference type="AlphaFoldDB" id="A0A9D1KKL3"/>
<evidence type="ECO:0000259" key="4">
    <source>
        <dbReference type="PROSITE" id="PS50932"/>
    </source>
</evidence>
<dbReference type="SMART" id="SM00354">
    <property type="entry name" value="HTH_LACI"/>
    <property type="match status" value="1"/>
</dbReference>
<protein>
    <submittedName>
        <fullName evidence="5">LacI family DNA-binding transcriptional regulator</fullName>
    </submittedName>
</protein>
<comment type="caution">
    <text evidence="5">The sequence shown here is derived from an EMBL/GenBank/DDBJ whole genome shotgun (WGS) entry which is preliminary data.</text>
</comment>
<dbReference type="Gene3D" id="3.40.50.2300">
    <property type="match status" value="2"/>
</dbReference>
<name>A0A9D1KKL3_9ACTN</name>
<dbReference type="EMBL" id="DVLP01000057">
    <property type="protein sequence ID" value="HIT74344.1"/>
    <property type="molecule type" value="Genomic_DNA"/>
</dbReference>
<dbReference type="PANTHER" id="PTHR30146">
    <property type="entry name" value="LACI-RELATED TRANSCRIPTIONAL REPRESSOR"/>
    <property type="match status" value="1"/>
</dbReference>
<dbReference type="PROSITE" id="PS00356">
    <property type="entry name" value="HTH_LACI_1"/>
    <property type="match status" value="1"/>
</dbReference>
<organism evidence="5 6">
    <name type="scientific">Candidatus Avipropionibacterium avicola</name>
    <dbReference type="NCBI Taxonomy" id="2840701"/>
    <lineage>
        <taxon>Bacteria</taxon>
        <taxon>Bacillati</taxon>
        <taxon>Actinomycetota</taxon>
        <taxon>Actinomycetes</taxon>
        <taxon>Propionibacteriales</taxon>
        <taxon>Propionibacteriaceae</taxon>
        <taxon>Propionibacteriaceae incertae sedis</taxon>
        <taxon>Candidatus Avipropionibacterium</taxon>
    </lineage>
</organism>
<dbReference type="PANTHER" id="PTHR30146:SF109">
    <property type="entry name" value="HTH-TYPE TRANSCRIPTIONAL REGULATOR GALS"/>
    <property type="match status" value="1"/>
</dbReference>
<dbReference type="Pfam" id="PF13377">
    <property type="entry name" value="Peripla_BP_3"/>
    <property type="match status" value="1"/>
</dbReference>
<dbReference type="PROSITE" id="PS50932">
    <property type="entry name" value="HTH_LACI_2"/>
    <property type="match status" value="1"/>
</dbReference>
<proteinExistence type="predicted"/>
<evidence type="ECO:0000313" key="6">
    <source>
        <dbReference type="Proteomes" id="UP000886842"/>
    </source>
</evidence>
<evidence type="ECO:0000313" key="5">
    <source>
        <dbReference type="EMBL" id="HIT74344.1"/>
    </source>
</evidence>
<evidence type="ECO:0000256" key="1">
    <source>
        <dbReference type="ARBA" id="ARBA00023015"/>
    </source>
</evidence>
<dbReference type="CDD" id="cd06267">
    <property type="entry name" value="PBP1_LacI_sugar_binding-like"/>
    <property type="match status" value="1"/>
</dbReference>
<dbReference type="GO" id="GO:0000976">
    <property type="term" value="F:transcription cis-regulatory region binding"/>
    <property type="evidence" value="ECO:0007669"/>
    <property type="project" value="TreeGrafter"/>
</dbReference>
<dbReference type="Gene3D" id="1.10.260.40">
    <property type="entry name" value="lambda repressor-like DNA-binding domains"/>
    <property type="match status" value="1"/>
</dbReference>
<evidence type="ECO:0000256" key="3">
    <source>
        <dbReference type="ARBA" id="ARBA00023163"/>
    </source>
</evidence>
<dbReference type="SUPFAM" id="SSF47413">
    <property type="entry name" value="lambda repressor-like DNA-binding domains"/>
    <property type="match status" value="1"/>
</dbReference>
<dbReference type="InterPro" id="IPR000843">
    <property type="entry name" value="HTH_LacI"/>
</dbReference>
<dbReference type="Proteomes" id="UP000886842">
    <property type="component" value="Unassembled WGS sequence"/>
</dbReference>
<dbReference type="InterPro" id="IPR028082">
    <property type="entry name" value="Peripla_BP_I"/>
</dbReference>
<sequence>MATGPTLKDVADRAGVSLATASRALTPDQPISAATRDRVLAAVDALGYRARRARRSTDEVSRVVVLVPSLRHMAAAEVLTGVEAASADAGLSCSFVATGSDPVRELTAVERLAAGPAVAAVIAVGGTRPTSQWRESMTRSIRTLRSHGTRVVFCGRSLPDEDLGEVAVLDYENREGSLAAVSVLLSKGHRRIGLVRGPAGFSTSEERSQGYADALAGFDVELDPTLVSTGARSGVDAARRCTELLTQHPDLTAVFADSDTQAFGVLRAAQLLGRRVPEDLSVIGFDDHEDLAPVSSPPLTTVHSPFVELGRRATRAALGTDPELEPGSRLTLATHIVMRASVAPVAR</sequence>
<dbReference type="InterPro" id="IPR046335">
    <property type="entry name" value="LacI/GalR-like_sensor"/>
</dbReference>
<dbReference type="SUPFAM" id="SSF53822">
    <property type="entry name" value="Periplasmic binding protein-like I"/>
    <property type="match status" value="1"/>
</dbReference>
<keyword evidence="3" id="KW-0804">Transcription</keyword>
<dbReference type="CDD" id="cd01392">
    <property type="entry name" value="HTH_LacI"/>
    <property type="match status" value="1"/>
</dbReference>
<reference evidence="5" key="2">
    <citation type="journal article" date="2021" name="PeerJ">
        <title>Extensive microbial diversity within the chicken gut microbiome revealed by metagenomics and culture.</title>
        <authorList>
            <person name="Gilroy R."/>
            <person name="Ravi A."/>
            <person name="Getino M."/>
            <person name="Pursley I."/>
            <person name="Horton D.L."/>
            <person name="Alikhan N.F."/>
            <person name="Baker D."/>
            <person name="Gharbi K."/>
            <person name="Hall N."/>
            <person name="Watson M."/>
            <person name="Adriaenssens E.M."/>
            <person name="Foster-Nyarko E."/>
            <person name="Jarju S."/>
            <person name="Secka A."/>
            <person name="Antonio M."/>
            <person name="Oren A."/>
            <person name="Chaudhuri R.R."/>
            <person name="La Ragione R."/>
            <person name="Hildebrand F."/>
            <person name="Pallen M.J."/>
        </authorList>
    </citation>
    <scope>NUCLEOTIDE SEQUENCE</scope>
    <source>
        <strain evidence="5">ChiGjej1B1-24693</strain>
    </source>
</reference>
<dbReference type="Pfam" id="PF00356">
    <property type="entry name" value="LacI"/>
    <property type="match status" value="1"/>
</dbReference>
<reference evidence="5" key="1">
    <citation type="submission" date="2020-10" db="EMBL/GenBank/DDBJ databases">
        <authorList>
            <person name="Gilroy R."/>
        </authorList>
    </citation>
    <scope>NUCLEOTIDE SEQUENCE</scope>
    <source>
        <strain evidence="5">ChiGjej1B1-24693</strain>
    </source>
</reference>
<dbReference type="GO" id="GO:0003700">
    <property type="term" value="F:DNA-binding transcription factor activity"/>
    <property type="evidence" value="ECO:0007669"/>
    <property type="project" value="TreeGrafter"/>
</dbReference>
<dbReference type="InterPro" id="IPR010982">
    <property type="entry name" value="Lambda_DNA-bd_dom_sf"/>
</dbReference>
<evidence type="ECO:0000256" key="2">
    <source>
        <dbReference type="ARBA" id="ARBA00023125"/>
    </source>
</evidence>
<keyword evidence="2 5" id="KW-0238">DNA-binding</keyword>